<accession>A0A2A6LN22</accession>
<dbReference type="AlphaFoldDB" id="A0A2A6LN22"/>
<name>A0A2A6LN22_RHIFR</name>
<organism evidence="1 2">
    <name type="scientific">Rhizobium fredii</name>
    <name type="common">Sinorhizobium fredii</name>
    <dbReference type="NCBI Taxonomy" id="380"/>
    <lineage>
        <taxon>Bacteria</taxon>
        <taxon>Pseudomonadati</taxon>
        <taxon>Pseudomonadota</taxon>
        <taxon>Alphaproteobacteria</taxon>
        <taxon>Hyphomicrobiales</taxon>
        <taxon>Rhizobiaceae</taxon>
        <taxon>Sinorhizobium/Ensifer group</taxon>
        <taxon>Sinorhizobium</taxon>
    </lineage>
</organism>
<comment type="caution">
    <text evidence="1">The sequence shown here is derived from an EMBL/GenBank/DDBJ whole genome shotgun (WGS) entry which is preliminary data.</text>
</comment>
<dbReference type="EMBL" id="NWTC01000047">
    <property type="protein sequence ID" value="PDT43984.1"/>
    <property type="molecule type" value="Genomic_DNA"/>
</dbReference>
<evidence type="ECO:0000313" key="1">
    <source>
        <dbReference type="EMBL" id="PDT43984.1"/>
    </source>
</evidence>
<reference evidence="1 2" key="1">
    <citation type="submission" date="2017-09" db="EMBL/GenBank/DDBJ databases">
        <title>Comparative genomics of rhizobia isolated from Phaseolus vulgaris in China.</title>
        <authorList>
            <person name="Tong W."/>
        </authorList>
    </citation>
    <scope>NUCLEOTIDE SEQUENCE [LARGE SCALE GENOMIC DNA]</scope>
    <source>
        <strain evidence="1 2">PCH1</strain>
    </source>
</reference>
<gene>
    <name evidence="1" type="ORF">CO661_31770</name>
</gene>
<evidence type="ECO:0000313" key="2">
    <source>
        <dbReference type="Proteomes" id="UP000220353"/>
    </source>
</evidence>
<sequence length="96" mass="10486">MEAIEEMEEWSHAGAIGAVTIACGCGGAGKRDDEQLPAGERWTRRRSIRHYETANAFVAHPGNVAVELRLARQLWQSAHATSQATSARGRATDVQR</sequence>
<protein>
    <submittedName>
        <fullName evidence="1">Uncharacterized protein</fullName>
    </submittedName>
</protein>
<dbReference type="Proteomes" id="UP000220353">
    <property type="component" value="Unassembled WGS sequence"/>
</dbReference>
<proteinExistence type="predicted"/>